<dbReference type="AlphaFoldDB" id="A0A1G9IHJ7"/>
<dbReference type="Pfam" id="PF07331">
    <property type="entry name" value="TctB"/>
    <property type="match status" value="1"/>
</dbReference>
<feature type="transmembrane region" description="Helical" evidence="1">
    <location>
        <begin position="70"/>
        <end position="88"/>
    </location>
</feature>
<dbReference type="InterPro" id="IPR009936">
    <property type="entry name" value="DUF1468"/>
</dbReference>
<evidence type="ECO:0000256" key="1">
    <source>
        <dbReference type="SAM" id="Phobius"/>
    </source>
</evidence>
<dbReference type="EMBL" id="FNGI01000002">
    <property type="protein sequence ID" value="SDL24680.1"/>
    <property type="molecule type" value="Genomic_DNA"/>
</dbReference>
<feature type="domain" description="DUF1468" evidence="2">
    <location>
        <begin position="8"/>
        <end position="140"/>
    </location>
</feature>
<protein>
    <submittedName>
        <fullName evidence="3">Putative tricarboxylic transport membrane protein</fullName>
    </submittedName>
</protein>
<feature type="transmembrane region" description="Helical" evidence="1">
    <location>
        <begin position="40"/>
        <end position="58"/>
    </location>
</feature>
<evidence type="ECO:0000259" key="2">
    <source>
        <dbReference type="Pfam" id="PF07331"/>
    </source>
</evidence>
<evidence type="ECO:0000313" key="4">
    <source>
        <dbReference type="Proteomes" id="UP000198654"/>
    </source>
</evidence>
<accession>A0A1G9IHJ7</accession>
<evidence type="ECO:0000313" key="3">
    <source>
        <dbReference type="EMBL" id="SDL24680.1"/>
    </source>
</evidence>
<dbReference type="STRING" id="119000.SAMN05661010_01198"/>
<feature type="transmembrane region" description="Helical" evidence="1">
    <location>
        <begin position="117"/>
        <end position="139"/>
    </location>
</feature>
<organism evidence="3 4">
    <name type="scientific">Modicisalibacter muralis</name>
    <dbReference type="NCBI Taxonomy" id="119000"/>
    <lineage>
        <taxon>Bacteria</taxon>
        <taxon>Pseudomonadati</taxon>
        <taxon>Pseudomonadota</taxon>
        <taxon>Gammaproteobacteria</taxon>
        <taxon>Oceanospirillales</taxon>
        <taxon>Halomonadaceae</taxon>
        <taxon>Modicisalibacter</taxon>
    </lineage>
</organism>
<keyword evidence="1" id="KW-1133">Transmembrane helix</keyword>
<proteinExistence type="predicted"/>
<reference evidence="3 4" key="1">
    <citation type="submission" date="2016-10" db="EMBL/GenBank/DDBJ databases">
        <authorList>
            <person name="de Groot N.N."/>
        </authorList>
    </citation>
    <scope>NUCLEOTIDE SEQUENCE [LARGE SCALE GENOMIC DNA]</scope>
    <source>
        <strain evidence="3 4">DSM 14789</strain>
    </source>
</reference>
<dbReference type="Proteomes" id="UP000198654">
    <property type="component" value="Unassembled WGS sequence"/>
</dbReference>
<keyword evidence="4" id="KW-1185">Reference proteome</keyword>
<name>A0A1G9IHJ7_9GAMM</name>
<feature type="transmembrane region" description="Helical" evidence="1">
    <location>
        <begin position="94"/>
        <end position="110"/>
    </location>
</feature>
<sequence>MNIAADRILGIVLLGLAAFVAAQAMQLHVPFSYDPLGPKAFPLGLSVLLAVFSLVLLFRPGTNGDWPRGVLVLKLLGVLLTLLVYALVFTSLGYLPATALVVLVLSRLFGAPWAKAAISGVLVALGSYLLFTQAMGILLPASDWLTALT</sequence>
<dbReference type="OrthoDB" id="7025534at2"/>
<keyword evidence="1" id="KW-0812">Transmembrane</keyword>
<keyword evidence="1" id="KW-0472">Membrane</keyword>
<dbReference type="RefSeq" id="WP_089726495.1">
    <property type="nucleotide sequence ID" value="NZ_FNGI01000002.1"/>
</dbReference>
<gene>
    <name evidence="3" type="ORF">SAMN05661010_01198</name>
</gene>